<dbReference type="SUPFAM" id="SSF51215">
    <property type="entry name" value="Regulatory protein AraC"/>
    <property type="match status" value="1"/>
</dbReference>
<gene>
    <name evidence="5" type="ORF">OB236_23355</name>
</gene>
<evidence type="ECO:0000256" key="2">
    <source>
        <dbReference type="ARBA" id="ARBA00023125"/>
    </source>
</evidence>
<name>A0ABT2UK86_9BACL</name>
<dbReference type="Proteomes" id="UP001652445">
    <property type="component" value="Unassembled WGS sequence"/>
</dbReference>
<evidence type="ECO:0000313" key="6">
    <source>
        <dbReference type="Proteomes" id="UP001652445"/>
    </source>
</evidence>
<keyword evidence="6" id="KW-1185">Reference proteome</keyword>
<evidence type="ECO:0000259" key="4">
    <source>
        <dbReference type="PROSITE" id="PS01124"/>
    </source>
</evidence>
<protein>
    <submittedName>
        <fullName evidence="5">AraC family transcriptional regulator</fullName>
    </submittedName>
</protein>
<keyword evidence="1" id="KW-0805">Transcription regulation</keyword>
<sequence>MKSYSKEFELGRLPDLRITVQLMGLHGRKVDSHWSYPSHEHPMYEIHWVIDGEMEMVVDGHIYRQTQGDILFIRPGVTHSCKSSGPHGFTYFCVHFSVIDRIFSKELEHHQTTYYPAASPLAIGIQPALATLYDLSIEIKSTILSTSKSMKVHSAVFDLLGSLIDQLSQSDNVMLTKKEVIASQIAEQIEDSVQTLLLHGQIHENGRTWVQDIAKSVNMSTSQVNRIFHQVYGKAPRKYLSEILLNEAKRLLLQTDLSVDHIAMMLGYRTSPHFSRQFKRWTDITPSEYREQIIDPRINAHQESLAPSTLAGNVIRSENAASRL</sequence>
<evidence type="ECO:0000313" key="5">
    <source>
        <dbReference type="EMBL" id="MCU6795049.1"/>
    </source>
</evidence>
<reference evidence="5 6" key="1">
    <citation type="submission" date="2022-09" db="EMBL/GenBank/DDBJ databases">
        <authorList>
            <person name="Han X.L."/>
            <person name="Wang Q."/>
            <person name="Lu T."/>
        </authorList>
    </citation>
    <scope>NUCLEOTIDE SEQUENCE [LARGE SCALE GENOMIC DNA]</scope>
    <source>
        <strain evidence="5 6">WQ 127069</strain>
    </source>
</reference>
<dbReference type="InterPro" id="IPR003313">
    <property type="entry name" value="AraC-bd"/>
</dbReference>
<keyword evidence="3" id="KW-0804">Transcription</keyword>
<dbReference type="InterPro" id="IPR037923">
    <property type="entry name" value="HTH-like"/>
</dbReference>
<evidence type="ECO:0000256" key="3">
    <source>
        <dbReference type="ARBA" id="ARBA00023163"/>
    </source>
</evidence>
<dbReference type="Pfam" id="PF12833">
    <property type="entry name" value="HTH_18"/>
    <property type="match status" value="1"/>
</dbReference>
<feature type="domain" description="HTH araC/xylS-type" evidence="4">
    <location>
        <begin position="192"/>
        <end position="292"/>
    </location>
</feature>
<dbReference type="PRINTS" id="PR00032">
    <property type="entry name" value="HTHARAC"/>
</dbReference>
<dbReference type="InterPro" id="IPR018060">
    <property type="entry name" value="HTH_AraC"/>
</dbReference>
<dbReference type="RefSeq" id="WP_262686100.1">
    <property type="nucleotide sequence ID" value="NZ_JAOQIO010000089.1"/>
</dbReference>
<dbReference type="PANTHER" id="PTHR43280">
    <property type="entry name" value="ARAC-FAMILY TRANSCRIPTIONAL REGULATOR"/>
    <property type="match status" value="1"/>
</dbReference>
<dbReference type="PANTHER" id="PTHR43280:SF2">
    <property type="entry name" value="HTH-TYPE TRANSCRIPTIONAL REGULATOR EXSA"/>
    <property type="match status" value="1"/>
</dbReference>
<dbReference type="Pfam" id="PF02311">
    <property type="entry name" value="AraC_binding"/>
    <property type="match status" value="1"/>
</dbReference>
<dbReference type="SUPFAM" id="SSF46689">
    <property type="entry name" value="Homeodomain-like"/>
    <property type="match status" value="1"/>
</dbReference>
<accession>A0ABT2UK86</accession>
<dbReference type="PROSITE" id="PS01124">
    <property type="entry name" value="HTH_ARAC_FAMILY_2"/>
    <property type="match status" value="1"/>
</dbReference>
<evidence type="ECO:0000256" key="1">
    <source>
        <dbReference type="ARBA" id="ARBA00023015"/>
    </source>
</evidence>
<dbReference type="InterPro" id="IPR014710">
    <property type="entry name" value="RmlC-like_jellyroll"/>
</dbReference>
<comment type="caution">
    <text evidence="5">The sequence shown here is derived from an EMBL/GenBank/DDBJ whole genome shotgun (WGS) entry which is preliminary data.</text>
</comment>
<dbReference type="InterPro" id="IPR020449">
    <property type="entry name" value="Tscrpt_reg_AraC-type_HTH"/>
</dbReference>
<organism evidence="5 6">
    <name type="scientific">Paenibacillus baimaensis</name>
    <dbReference type="NCBI Taxonomy" id="2982185"/>
    <lineage>
        <taxon>Bacteria</taxon>
        <taxon>Bacillati</taxon>
        <taxon>Bacillota</taxon>
        <taxon>Bacilli</taxon>
        <taxon>Bacillales</taxon>
        <taxon>Paenibacillaceae</taxon>
        <taxon>Paenibacillus</taxon>
    </lineage>
</organism>
<dbReference type="SMART" id="SM00342">
    <property type="entry name" value="HTH_ARAC"/>
    <property type="match status" value="1"/>
</dbReference>
<dbReference type="Gene3D" id="2.60.120.10">
    <property type="entry name" value="Jelly Rolls"/>
    <property type="match status" value="1"/>
</dbReference>
<keyword evidence="2" id="KW-0238">DNA-binding</keyword>
<dbReference type="Gene3D" id="1.10.10.60">
    <property type="entry name" value="Homeodomain-like"/>
    <property type="match status" value="2"/>
</dbReference>
<dbReference type="InterPro" id="IPR009057">
    <property type="entry name" value="Homeodomain-like_sf"/>
</dbReference>
<dbReference type="EMBL" id="JAOQIO010000089">
    <property type="protein sequence ID" value="MCU6795049.1"/>
    <property type="molecule type" value="Genomic_DNA"/>
</dbReference>
<proteinExistence type="predicted"/>